<dbReference type="AlphaFoldDB" id="A0A5N6YC15"/>
<dbReference type="Proteomes" id="UP000325558">
    <property type="component" value="Unassembled WGS sequence"/>
</dbReference>
<organism evidence="2">
    <name type="scientific">Aspergillus arachidicola</name>
    <dbReference type="NCBI Taxonomy" id="656916"/>
    <lineage>
        <taxon>Eukaryota</taxon>
        <taxon>Fungi</taxon>
        <taxon>Dikarya</taxon>
        <taxon>Ascomycota</taxon>
        <taxon>Pezizomycotina</taxon>
        <taxon>Eurotiomycetes</taxon>
        <taxon>Eurotiomycetidae</taxon>
        <taxon>Eurotiales</taxon>
        <taxon>Aspergillaceae</taxon>
        <taxon>Aspergillus</taxon>
        <taxon>Aspergillus subgen. Circumdati</taxon>
    </lineage>
</organism>
<keyword evidence="1" id="KW-1133">Transmembrane helix</keyword>
<gene>
    <name evidence="2" type="ORF">BDV24DRAFT_130858</name>
</gene>
<name>A0A5N6YC15_9EURO</name>
<protein>
    <submittedName>
        <fullName evidence="2">Uncharacterized protein</fullName>
    </submittedName>
</protein>
<evidence type="ECO:0000313" key="2">
    <source>
        <dbReference type="EMBL" id="KAE8342403.1"/>
    </source>
</evidence>
<proteinExistence type="predicted"/>
<sequence length="62" mass="7832">MPNYLCAPWNKPNMSRSKDFQFMAFRRFTSRSFYRYSHMQWLFHPSLLFFLFFLFFLCLTLR</sequence>
<keyword evidence="1" id="KW-0812">Transmembrane</keyword>
<feature type="transmembrane region" description="Helical" evidence="1">
    <location>
        <begin position="41"/>
        <end position="61"/>
    </location>
</feature>
<accession>A0A5N6YC15</accession>
<dbReference type="EMBL" id="ML737135">
    <property type="protein sequence ID" value="KAE8342403.1"/>
    <property type="molecule type" value="Genomic_DNA"/>
</dbReference>
<reference evidence="2" key="1">
    <citation type="submission" date="2019-04" db="EMBL/GenBank/DDBJ databases">
        <title>Friends and foes A comparative genomics study of 23 Aspergillus species from section Flavi.</title>
        <authorList>
            <consortium name="DOE Joint Genome Institute"/>
            <person name="Kjaerbolling I."/>
            <person name="Vesth T."/>
            <person name="Frisvad J.C."/>
            <person name="Nybo J.L."/>
            <person name="Theobald S."/>
            <person name="Kildgaard S."/>
            <person name="Isbrandt T."/>
            <person name="Kuo A."/>
            <person name="Sato A."/>
            <person name="Lyhne E.K."/>
            <person name="Kogle M.E."/>
            <person name="Wiebenga A."/>
            <person name="Kun R.S."/>
            <person name="Lubbers R.J."/>
            <person name="Makela M.R."/>
            <person name="Barry K."/>
            <person name="Chovatia M."/>
            <person name="Clum A."/>
            <person name="Daum C."/>
            <person name="Haridas S."/>
            <person name="He G."/>
            <person name="LaButti K."/>
            <person name="Lipzen A."/>
            <person name="Mondo S."/>
            <person name="Riley R."/>
            <person name="Salamov A."/>
            <person name="Simmons B.A."/>
            <person name="Magnuson J.K."/>
            <person name="Henrissat B."/>
            <person name="Mortensen U.H."/>
            <person name="Larsen T.O."/>
            <person name="Devries R.P."/>
            <person name="Grigoriev I.V."/>
            <person name="Machida M."/>
            <person name="Baker S.E."/>
            <person name="Andersen M.R."/>
        </authorList>
    </citation>
    <scope>NUCLEOTIDE SEQUENCE</scope>
    <source>
        <strain evidence="2">CBS 117612</strain>
    </source>
</reference>
<evidence type="ECO:0000256" key="1">
    <source>
        <dbReference type="SAM" id="Phobius"/>
    </source>
</evidence>
<keyword evidence="1" id="KW-0472">Membrane</keyword>